<protein>
    <recommendedName>
        <fullName evidence="2 5">Beta-lactamase</fullName>
        <ecNumber evidence="2 5">3.5.2.6</ecNumber>
    </recommendedName>
</protein>
<dbReference type="PRINTS" id="PR00118">
    <property type="entry name" value="BLACTAMASEA"/>
</dbReference>
<dbReference type="PROSITE" id="PS00146">
    <property type="entry name" value="BETA_LACTAMASE_A"/>
    <property type="match status" value="1"/>
</dbReference>
<dbReference type="Gene3D" id="3.40.710.10">
    <property type="entry name" value="DD-peptidase/beta-lactamase superfamily"/>
    <property type="match status" value="1"/>
</dbReference>
<sequence>MLIRCVHRTLLIPLAFLVLVGCTGVEADPPVPSKTSTATEAEVTALREEFSRLEREFGARLGVYAVDTATGQELTYRADERFAYASTLKALLAGAVLQQNTIEELNKKITYDRDALVPYSPITKKHVDSGMTLRAVLDAAVRHSDNTAGNLLFREIGGPEGLNAVLRGIGDTTTHVARIEPELNEFTPGDIRDTSTPRALATSLRAFTVGDALTADKRAILNTMLRTNTTGDELIQAGAPAGWQVGDKSGAADYGTRNDIAILRPPKGEPIMIAILSDRNTKDAEYDNALIARAAAVALRVFR</sequence>
<evidence type="ECO:0000256" key="2">
    <source>
        <dbReference type="ARBA" id="ARBA00012865"/>
    </source>
</evidence>
<feature type="signal peptide" evidence="6">
    <location>
        <begin position="1"/>
        <end position="27"/>
    </location>
</feature>
<dbReference type="Proteomes" id="UP001180845">
    <property type="component" value="Unassembled WGS sequence"/>
</dbReference>
<comment type="similarity">
    <text evidence="1 5">Belongs to the class-A beta-lactamase family.</text>
</comment>
<evidence type="ECO:0000256" key="5">
    <source>
        <dbReference type="RuleBase" id="RU361140"/>
    </source>
</evidence>
<dbReference type="GO" id="GO:0030655">
    <property type="term" value="P:beta-lactam antibiotic catabolic process"/>
    <property type="evidence" value="ECO:0007669"/>
    <property type="project" value="InterPro"/>
</dbReference>
<evidence type="ECO:0000256" key="6">
    <source>
        <dbReference type="SAM" id="SignalP"/>
    </source>
</evidence>
<keyword evidence="3 5" id="KW-0378">Hydrolase</keyword>
<comment type="caution">
    <text evidence="8">The sequence shown here is derived from an EMBL/GenBank/DDBJ whole genome shotgun (WGS) entry which is preliminary data.</text>
</comment>
<dbReference type="InterPro" id="IPR000871">
    <property type="entry name" value="Beta-lactam_class-A"/>
</dbReference>
<dbReference type="PROSITE" id="PS51257">
    <property type="entry name" value="PROKAR_LIPOPROTEIN"/>
    <property type="match status" value="1"/>
</dbReference>
<evidence type="ECO:0000259" key="7">
    <source>
        <dbReference type="Pfam" id="PF13354"/>
    </source>
</evidence>
<comment type="catalytic activity">
    <reaction evidence="5">
        <text>a beta-lactam + H2O = a substituted beta-amino acid</text>
        <dbReference type="Rhea" id="RHEA:20401"/>
        <dbReference type="ChEBI" id="CHEBI:15377"/>
        <dbReference type="ChEBI" id="CHEBI:35627"/>
        <dbReference type="ChEBI" id="CHEBI:140347"/>
        <dbReference type="EC" id="3.5.2.6"/>
    </reaction>
</comment>
<dbReference type="GO" id="GO:0008800">
    <property type="term" value="F:beta-lactamase activity"/>
    <property type="evidence" value="ECO:0007669"/>
    <property type="project" value="UniProtKB-UniRule"/>
</dbReference>
<evidence type="ECO:0000313" key="9">
    <source>
        <dbReference type="Proteomes" id="UP001180845"/>
    </source>
</evidence>
<dbReference type="AlphaFoldDB" id="A0AAE3ZGZ5"/>
<dbReference type="Pfam" id="PF13354">
    <property type="entry name" value="Beta-lactamase2"/>
    <property type="match status" value="1"/>
</dbReference>
<accession>A0AAE3ZGZ5</accession>
<dbReference type="InterPro" id="IPR045155">
    <property type="entry name" value="Beta-lactam_cat"/>
</dbReference>
<keyword evidence="9" id="KW-1185">Reference proteome</keyword>
<dbReference type="InterPro" id="IPR012338">
    <property type="entry name" value="Beta-lactam/transpept-like"/>
</dbReference>
<dbReference type="InterPro" id="IPR023650">
    <property type="entry name" value="Beta-lactam_class-A_AS"/>
</dbReference>
<dbReference type="GO" id="GO:0046677">
    <property type="term" value="P:response to antibiotic"/>
    <property type="evidence" value="ECO:0007669"/>
    <property type="project" value="UniProtKB-UniRule"/>
</dbReference>
<proteinExistence type="inferred from homology"/>
<dbReference type="PANTHER" id="PTHR35333">
    <property type="entry name" value="BETA-LACTAMASE"/>
    <property type="match status" value="1"/>
</dbReference>
<evidence type="ECO:0000256" key="4">
    <source>
        <dbReference type="ARBA" id="ARBA00023251"/>
    </source>
</evidence>
<dbReference type="PANTHER" id="PTHR35333:SF3">
    <property type="entry name" value="BETA-LACTAMASE-TYPE TRANSPEPTIDASE FOLD CONTAINING PROTEIN"/>
    <property type="match status" value="1"/>
</dbReference>
<name>A0AAE3ZGZ5_9ACTN</name>
<dbReference type="EMBL" id="JAVDXW010000001">
    <property type="protein sequence ID" value="MDR7303721.1"/>
    <property type="molecule type" value="Genomic_DNA"/>
</dbReference>
<gene>
    <name evidence="8" type="ORF">JOF55_003902</name>
</gene>
<dbReference type="EC" id="3.5.2.6" evidence="2 5"/>
<keyword evidence="4 5" id="KW-0046">Antibiotic resistance</keyword>
<dbReference type="NCBIfam" id="NF033103">
    <property type="entry name" value="bla_class_A"/>
    <property type="match status" value="1"/>
</dbReference>
<reference evidence="8" key="1">
    <citation type="submission" date="2023-07" db="EMBL/GenBank/DDBJ databases">
        <title>Sequencing the genomes of 1000 actinobacteria strains.</title>
        <authorList>
            <person name="Klenk H.-P."/>
        </authorList>
    </citation>
    <scope>NUCLEOTIDE SEQUENCE</scope>
    <source>
        <strain evidence="8">DSM 45977</strain>
    </source>
</reference>
<organism evidence="8 9">
    <name type="scientific">Haloactinomyces albus</name>
    <dbReference type="NCBI Taxonomy" id="1352928"/>
    <lineage>
        <taxon>Bacteria</taxon>
        <taxon>Bacillati</taxon>
        <taxon>Actinomycetota</taxon>
        <taxon>Actinomycetes</taxon>
        <taxon>Actinopolysporales</taxon>
        <taxon>Actinopolysporaceae</taxon>
        <taxon>Haloactinomyces</taxon>
    </lineage>
</organism>
<feature type="domain" description="Beta-lactamase class A catalytic" evidence="7">
    <location>
        <begin position="62"/>
        <end position="276"/>
    </location>
</feature>
<dbReference type="SUPFAM" id="SSF56601">
    <property type="entry name" value="beta-lactamase/transpeptidase-like"/>
    <property type="match status" value="1"/>
</dbReference>
<evidence type="ECO:0000256" key="3">
    <source>
        <dbReference type="ARBA" id="ARBA00022801"/>
    </source>
</evidence>
<evidence type="ECO:0000256" key="1">
    <source>
        <dbReference type="ARBA" id="ARBA00009009"/>
    </source>
</evidence>
<feature type="chain" id="PRO_5042026663" description="Beta-lactamase" evidence="6">
    <location>
        <begin position="28"/>
        <end position="303"/>
    </location>
</feature>
<keyword evidence="6" id="KW-0732">Signal</keyword>
<evidence type="ECO:0000313" key="8">
    <source>
        <dbReference type="EMBL" id="MDR7303721.1"/>
    </source>
</evidence>